<dbReference type="Proteomes" id="UP001575105">
    <property type="component" value="Unassembled WGS sequence"/>
</dbReference>
<dbReference type="EMBL" id="JBGUBD010000004">
    <property type="protein sequence ID" value="MFA9478132.1"/>
    <property type="molecule type" value="Genomic_DNA"/>
</dbReference>
<comment type="caution">
    <text evidence="1">The sequence shown here is derived from an EMBL/GenBank/DDBJ whole genome shotgun (WGS) entry which is preliminary data.</text>
</comment>
<organism evidence="1 2">
    <name type="scientific">Natronomicrosphaera hydrolytica</name>
    <dbReference type="NCBI Taxonomy" id="3242702"/>
    <lineage>
        <taxon>Bacteria</taxon>
        <taxon>Pseudomonadati</taxon>
        <taxon>Planctomycetota</taxon>
        <taxon>Phycisphaerae</taxon>
        <taxon>Phycisphaerales</taxon>
        <taxon>Phycisphaeraceae</taxon>
        <taxon>Natronomicrosphaera</taxon>
    </lineage>
</organism>
<dbReference type="SUPFAM" id="SSF52172">
    <property type="entry name" value="CheY-like"/>
    <property type="match status" value="1"/>
</dbReference>
<proteinExistence type="predicted"/>
<gene>
    <name evidence="1" type="ORF">ACERK3_07450</name>
</gene>
<dbReference type="InterPro" id="IPR011006">
    <property type="entry name" value="CheY-like_superfamily"/>
</dbReference>
<name>A0ABV4U489_9BACT</name>
<evidence type="ECO:0000313" key="2">
    <source>
        <dbReference type="Proteomes" id="UP001575105"/>
    </source>
</evidence>
<dbReference type="RefSeq" id="WP_425345059.1">
    <property type="nucleotide sequence ID" value="NZ_JBGUBD010000004.1"/>
</dbReference>
<protein>
    <recommendedName>
        <fullName evidence="3">Response regulator receiver domain-containing protein</fullName>
    </recommendedName>
</protein>
<reference evidence="1 2" key="1">
    <citation type="submission" date="2024-08" db="EMBL/GenBank/DDBJ databases">
        <title>Whole-genome sequencing of halo(alkali)philic microorganisms from hypersaline lakes.</title>
        <authorList>
            <person name="Sorokin D.Y."/>
            <person name="Merkel A.Y."/>
            <person name="Messina E."/>
            <person name="Yakimov M."/>
        </authorList>
    </citation>
    <scope>NUCLEOTIDE SEQUENCE [LARGE SCALE GENOMIC DNA]</scope>
    <source>
        <strain evidence="1 2">AB-hyl4</strain>
    </source>
</reference>
<keyword evidence="2" id="KW-1185">Reference proteome</keyword>
<evidence type="ECO:0000313" key="1">
    <source>
        <dbReference type="EMBL" id="MFA9478132.1"/>
    </source>
</evidence>
<accession>A0ABV4U489</accession>
<evidence type="ECO:0008006" key="3">
    <source>
        <dbReference type="Google" id="ProtNLM"/>
    </source>
</evidence>
<sequence>MNRLQILVISPTPFVAAFLTEHLATDRFAVQSVRPGTEANAMGRAASLHVAVVDRIEQRPEAAQKEIALLKEAHPQVRIIAISWNSSARDAGIVEQGLFYYWTGKPRPELIELVEAAAAELQREGGTLMR</sequence>